<feature type="domain" description="NERD" evidence="1">
    <location>
        <begin position="22"/>
        <end position="138"/>
    </location>
</feature>
<organism evidence="2 3">
    <name type="scientific">Metabacillus malikii</name>
    <dbReference type="NCBI Taxonomy" id="1504265"/>
    <lineage>
        <taxon>Bacteria</taxon>
        <taxon>Bacillati</taxon>
        <taxon>Bacillota</taxon>
        <taxon>Bacilli</taxon>
        <taxon>Bacillales</taxon>
        <taxon>Bacillaceae</taxon>
        <taxon>Metabacillus</taxon>
    </lineage>
</organism>
<dbReference type="InterPro" id="IPR011528">
    <property type="entry name" value="NERD"/>
</dbReference>
<dbReference type="SUPFAM" id="SSF57783">
    <property type="entry name" value="Zinc beta-ribbon"/>
    <property type="match status" value="1"/>
</dbReference>
<dbReference type="EMBL" id="JAUSUD010000031">
    <property type="protein sequence ID" value="MDQ0233160.1"/>
    <property type="molecule type" value="Genomic_DNA"/>
</dbReference>
<evidence type="ECO:0000313" key="2">
    <source>
        <dbReference type="EMBL" id="MDQ0233160.1"/>
    </source>
</evidence>
<name>A0ABT9ZMC9_9BACI</name>
<dbReference type="Gene3D" id="3.30.65.10">
    <property type="entry name" value="Bacterial Topoisomerase I, domain 1"/>
    <property type="match status" value="1"/>
</dbReference>
<evidence type="ECO:0000259" key="1">
    <source>
        <dbReference type="PROSITE" id="PS50965"/>
    </source>
</evidence>
<dbReference type="Pfam" id="PF08378">
    <property type="entry name" value="NERD"/>
    <property type="match status" value="1"/>
</dbReference>
<evidence type="ECO:0000313" key="3">
    <source>
        <dbReference type="Proteomes" id="UP001234495"/>
    </source>
</evidence>
<comment type="caution">
    <text evidence="2">The sequence shown here is derived from an EMBL/GenBank/DDBJ whole genome shotgun (WGS) entry which is preliminary data.</text>
</comment>
<dbReference type="InterPro" id="IPR013498">
    <property type="entry name" value="Topo_IA_Znf"/>
</dbReference>
<reference evidence="2 3" key="1">
    <citation type="submission" date="2023-07" db="EMBL/GenBank/DDBJ databases">
        <title>Genomic Encyclopedia of Type Strains, Phase IV (KMG-IV): sequencing the most valuable type-strain genomes for metagenomic binning, comparative biology and taxonomic classification.</title>
        <authorList>
            <person name="Goeker M."/>
        </authorList>
    </citation>
    <scope>NUCLEOTIDE SEQUENCE [LARGE SCALE GENOMIC DNA]</scope>
    <source>
        <strain evidence="2 3">DSM 29005</strain>
    </source>
</reference>
<dbReference type="Proteomes" id="UP001234495">
    <property type="component" value="Unassembled WGS sequence"/>
</dbReference>
<dbReference type="Pfam" id="PF01396">
    <property type="entry name" value="Zn_ribbon_Top1"/>
    <property type="match status" value="1"/>
</dbReference>
<protein>
    <recommendedName>
        <fullName evidence="1">NERD domain-containing protein</fullName>
    </recommendedName>
</protein>
<sequence>MLLIIFFIVLVIAIVCSLPSVKGLIGEKSVAFFLKKLNGDEYEVFHDVYLPTSHGITQIDHIVISRYGIFIIETKNYKGWIYGSERNQYWTQVIYKRKEKFYNPIKQNYGHIKALQSFLGVEENDIFYSIISFSTRSTLKKVDVQTENVAVIYTPRIAGEIMRHQTKCLSNFTMNKYLYQIRSLKKPTQQEKREHIQQIKKRVTDGKYDTCPRCGGQLVHRSGKYGPFIGCNKFPSCRYIAKKEAE</sequence>
<keyword evidence="3" id="KW-1185">Reference proteome</keyword>
<proteinExistence type="predicted"/>
<dbReference type="RefSeq" id="WP_307346087.1">
    <property type="nucleotide sequence ID" value="NZ_JAUSUD010000031.1"/>
</dbReference>
<gene>
    <name evidence="2" type="ORF">J2S19_004501</name>
</gene>
<accession>A0ABT9ZMC9</accession>
<dbReference type="PROSITE" id="PS50965">
    <property type="entry name" value="NERD"/>
    <property type="match status" value="1"/>
</dbReference>